<name>A0A448X7C0_9PLAT</name>
<feature type="region of interest" description="Disordered" evidence="1">
    <location>
        <begin position="71"/>
        <end position="128"/>
    </location>
</feature>
<accession>A0A448X7C0</accession>
<comment type="caution">
    <text evidence="2">The sequence shown here is derived from an EMBL/GenBank/DDBJ whole genome shotgun (WGS) entry which is preliminary data.</text>
</comment>
<gene>
    <name evidence="2" type="ORF">PXEA_LOCUS23322</name>
</gene>
<evidence type="ECO:0000256" key="1">
    <source>
        <dbReference type="SAM" id="MobiDB-lite"/>
    </source>
</evidence>
<reference evidence="2" key="1">
    <citation type="submission" date="2018-11" db="EMBL/GenBank/DDBJ databases">
        <authorList>
            <consortium name="Pathogen Informatics"/>
        </authorList>
    </citation>
    <scope>NUCLEOTIDE SEQUENCE</scope>
</reference>
<proteinExistence type="predicted"/>
<dbReference type="AlphaFoldDB" id="A0A448X7C0"/>
<keyword evidence="3" id="KW-1185">Reference proteome</keyword>
<organism evidence="2 3">
    <name type="scientific">Protopolystoma xenopodis</name>
    <dbReference type="NCBI Taxonomy" id="117903"/>
    <lineage>
        <taxon>Eukaryota</taxon>
        <taxon>Metazoa</taxon>
        <taxon>Spiralia</taxon>
        <taxon>Lophotrochozoa</taxon>
        <taxon>Platyhelminthes</taxon>
        <taxon>Monogenea</taxon>
        <taxon>Polyopisthocotylea</taxon>
        <taxon>Polystomatidea</taxon>
        <taxon>Polystomatidae</taxon>
        <taxon>Protopolystoma</taxon>
    </lineage>
</organism>
<evidence type="ECO:0000313" key="2">
    <source>
        <dbReference type="EMBL" id="VEL29882.1"/>
    </source>
</evidence>
<feature type="region of interest" description="Disordered" evidence="1">
    <location>
        <begin position="1"/>
        <end position="31"/>
    </location>
</feature>
<dbReference type="EMBL" id="CAAALY010107253">
    <property type="protein sequence ID" value="VEL29882.1"/>
    <property type="molecule type" value="Genomic_DNA"/>
</dbReference>
<evidence type="ECO:0000313" key="3">
    <source>
        <dbReference type="Proteomes" id="UP000784294"/>
    </source>
</evidence>
<protein>
    <submittedName>
        <fullName evidence="2">Uncharacterized protein</fullName>
    </submittedName>
</protein>
<feature type="compositionally biased region" description="Low complexity" evidence="1">
    <location>
        <begin position="1"/>
        <end position="16"/>
    </location>
</feature>
<feature type="compositionally biased region" description="Polar residues" evidence="1">
    <location>
        <begin position="84"/>
        <end position="96"/>
    </location>
</feature>
<sequence length="128" mass="13606">MSTPSGLSESSSLEASDGQIGTWRSHAIGDGRITATGEVSRMPAAMGWLRRNTSLLSSVRYYTTKCQALGAGSTGSVGQPVGSRGQSDRTTGLIENSDSDGLARFPDFTSPHRVEETQATKARYRFSS</sequence>
<dbReference type="Proteomes" id="UP000784294">
    <property type="component" value="Unassembled WGS sequence"/>
</dbReference>